<dbReference type="EMBL" id="LT670846">
    <property type="protein sequence ID" value="SHK34592.1"/>
    <property type="molecule type" value="Genomic_DNA"/>
</dbReference>
<dbReference type="Gene3D" id="2.70.20.10">
    <property type="entry name" value="Topoisomerase I, domain 3"/>
    <property type="match status" value="1"/>
</dbReference>
<evidence type="ECO:0000313" key="14">
    <source>
        <dbReference type="Proteomes" id="UP000189810"/>
    </source>
</evidence>
<gene>
    <name evidence="13" type="ORF">SAMN05444391_0731</name>
</gene>
<dbReference type="InterPro" id="IPR000380">
    <property type="entry name" value="Topo_IA"/>
</dbReference>
<dbReference type="PROSITE" id="PS00396">
    <property type="entry name" value="TOPO_IA_1"/>
    <property type="match status" value="1"/>
</dbReference>
<organism evidence="13 14">
    <name type="scientific">Thermocrinis minervae</name>
    <dbReference type="NCBI Taxonomy" id="381751"/>
    <lineage>
        <taxon>Bacteria</taxon>
        <taxon>Pseudomonadati</taxon>
        <taxon>Aquificota</taxon>
        <taxon>Aquificia</taxon>
        <taxon>Aquificales</taxon>
        <taxon>Aquificaceae</taxon>
        <taxon>Thermocrinis</taxon>
    </lineage>
</organism>
<evidence type="ECO:0000313" key="13">
    <source>
        <dbReference type="EMBL" id="SHK34592.1"/>
    </source>
</evidence>
<evidence type="ECO:0000256" key="8">
    <source>
        <dbReference type="ARBA" id="ARBA00031985"/>
    </source>
</evidence>
<dbReference type="PROSITE" id="PS50880">
    <property type="entry name" value="TOPRIM"/>
    <property type="match status" value="1"/>
</dbReference>
<comment type="similarity">
    <text evidence="2">Belongs to the type IA topoisomerase family.</text>
</comment>
<dbReference type="SMART" id="SM00436">
    <property type="entry name" value="TOP1Bc"/>
    <property type="match status" value="1"/>
</dbReference>
<dbReference type="InterPro" id="IPR006171">
    <property type="entry name" value="TOPRIM_dom"/>
</dbReference>
<dbReference type="PANTHER" id="PTHR42785:SF1">
    <property type="entry name" value="DNA TOPOISOMERASE"/>
    <property type="match status" value="1"/>
</dbReference>
<dbReference type="PROSITE" id="PS52039">
    <property type="entry name" value="TOPO_IA_2"/>
    <property type="match status" value="1"/>
</dbReference>
<dbReference type="GO" id="GO:0003677">
    <property type="term" value="F:DNA binding"/>
    <property type="evidence" value="ECO:0007669"/>
    <property type="project" value="UniProtKB-KW"/>
</dbReference>
<keyword evidence="4" id="KW-0799">Topoisomerase</keyword>
<dbReference type="NCBIfam" id="TIGR01051">
    <property type="entry name" value="topA_bact"/>
    <property type="match status" value="1"/>
</dbReference>
<dbReference type="SUPFAM" id="SSF56712">
    <property type="entry name" value="Prokaryotic type I DNA topoisomerase"/>
    <property type="match status" value="1"/>
</dbReference>
<evidence type="ECO:0000256" key="9">
    <source>
        <dbReference type="ARBA" id="ARBA00032235"/>
    </source>
</evidence>
<dbReference type="Pfam" id="PF01131">
    <property type="entry name" value="Topoisom_bac"/>
    <property type="match status" value="1"/>
</dbReference>
<dbReference type="EC" id="5.6.2.1" evidence="3"/>
<dbReference type="InterPro" id="IPR013824">
    <property type="entry name" value="Topo_IA_cen_sub1"/>
</dbReference>
<protein>
    <recommendedName>
        <fullName evidence="3">DNA topoisomerase</fullName>
        <ecNumber evidence="3">5.6.2.1</ecNumber>
    </recommendedName>
    <alternativeName>
        <fullName evidence="10">Omega-protein</fullName>
    </alternativeName>
    <alternativeName>
        <fullName evidence="9">Relaxing enzyme</fullName>
    </alternativeName>
    <alternativeName>
        <fullName evidence="7">Swivelase</fullName>
    </alternativeName>
    <alternativeName>
        <fullName evidence="8">Untwisting enzyme</fullName>
    </alternativeName>
</protein>
<dbReference type="Gene3D" id="1.10.290.10">
    <property type="entry name" value="Topoisomerase I, domain 4"/>
    <property type="match status" value="1"/>
</dbReference>
<dbReference type="InterPro" id="IPR013826">
    <property type="entry name" value="Topo_IA_cen_sub3"/>
</dbReference>
<evidence type="ECO:0000256" key="4">
    <source>
        <dbReference type="ARBA" id="ARBA00023029"/>
    </source>
</evidence>
<sequence>MKLLVVESPTKARTIKKFLGEGWWVFATKGHVKDLPENELGVDLNTLEFRVVFVRGKKKLLDELAKIAKRAEEVYIATDPDREGEAIAYWVWDYLKRFNKNIWRIAFYEILPSAIKKALHEKRNIDMNLVYSQFARRVLDRLIGYLISPKASKDLKTTISVGRVQSPALRLIVEREEQIENHKKKKSYYIKAVFEKDGITFQATLPYRFEKPSNAEPFLNKVKDSLFMVKSFSIKEERKPPPKPFNTAEYLKEANQRLGLTVKEAQQLAQKLYELGYITYPRTDSHRISEEKQKEFLSYISDTYGRDYVGKPRKFKERQHSQLAHECIRPTRLDLLPSEIKERQVFDLIKVRTLQSLMADWIIEDQKAILVPLSAENLEFEAEGFRTLFPGWTIFERVQDQALPPLEEGHILKPKKVFLEEVVSKPPERYTEGTLIKKLESLGIGRPSTYQTLVDTLKSRNYVVVEKGRLKPTGLGRTLVSYLMENYPRLVDYGFTKLMEDKLDEIEEGRRDWKELVRELYQTAILR</sequence>
<evidence type="ECO:0000259" key="11">
    <source>
        <dbReference type="PROSITE" id="PS50880"/>
    </source>
</evidence>
<feature type="domain" description="Toprim" evidence="11">
    <location>
        <begin position="1"/>
        <end position="110"/>
    </location>
</feature>
<dbReference type="Gene3D" id="1.10.460.10">
    <property type="entry name" value="Topoisomerase I, domain 2"/>
    <property type="match status" value="1"/>
</dbReference>
<evidence type="ECO:0000259" key="12">
    <source>
        <dbReference type="PROSITE" id="PS52039"/>
    </source>
</evidence>
<evidence type="ECO:0000256" key="1">
    <source>
        <dbReference type="ARBA" id="ARBA00000213"/>
    </source>
</evidence>
<accession>A0A1M6RQ26</accession>
<dbReference type="CDD" id="cd00186">
    <property type="entry name" value="TOP1Ac"/>
    <property type="match status" value="1"/>
</dbReference>
<name>A0A1M6RQ26_9AQUI</name>
<dbReference type="SMART" id="SM00437">
    <property type="entry name" value="TOP1Ac"/>
    <property type="match status" value="1"/>
</dbReference>
<dbReference type="AlphaFoldDB" id="A0A1M6RQ26"/>
<dbReference type="InterPro" id="IPR023405">
    <property type="entry name" value="Topo_IA_core_domain"/>
</dbReference>
<dbReference type="PANTHER" id="PTHR42785">
    <property type="entry name" value="DNA TOPOISOMERASE, TYPE IA, CORE"/>
    <property type="match status" value="1"/>
</dbReference>
<feature type="domain" description="Topo IA-type catalytic" evidence="12">
    <location>
        <begin position="126"/>
        <end position="527"/>
    </location>
</feature>
<dbReference type="PRINTS" id="PR00417">
    <property type="entry name" value="PRTPISMRASEI"/>
</dbReference>
<dbReference type="InterPro" id="IPR023406">
    <property type="entry name" value="Topo_IA_AS"/>
</dbReference>
<dbReference type="Proteomes" id="UP000189810">
    <property type="component" value="Chromosome I"/>
</dbReference>
<evidence type="ECO:0000256" key="3">
    <source>
        <dbReference type="ARBA" id="ARBA00012891"/>
    </source>
</evidence>
<dbReference type="InterPro" id="IPR013497">
    <property type="entry name" value="Topo_IA_cen"/>
</dbReference>
<evidence type="ECO:0000256" key="6">
    <source>
        <dbReference type="ARBA" id="ARBA00023235"/>
    </source>
</evidence>
<evidence type="ECO:0000256" key="10">
    <source>
        <dbReference type="ARBA" id="ARBA00032877"/>
    </source>
</evidence>
<proteinExistence type="inferred from homology"/>
<keyword evidence="14" id="KW-1185">Reference proteome</keyword>
<dbReference type="GO" id="GO:0003917">
    <property type="term" value="F:DNA topoisomerase type I (single strand cut, ATP-independent) activity"/>
    <property type="evidence" value="ECO:0007669"/>
    <property type="project" value="UniProtKB-EC"/>
</dbReference>
<evidence type="ECO:0000256" key="2">
    <source>
        <dbReference type="ARBA" id="ARBA00009446"/>
    </source>
</evidence>
<dbReference type="RefSeq" id="WP_079653875.1">
    <property type="nucleotide sequence ID" value="NZ_LT670846.1"/>
</dbReference>
<dbReference type="STRING" id="381751.SAMN05444391_0731"/>
<dbReference type="GO" id="GO:0006265">
    <property type="term" value="P:DNA topological change"/>
    <property type="evidence" value="ECO:0007669"/>
    <property type="project" value="InterPro"/>
</dbReference>
<dbReference type="Pfam" id="PF01751">
    <property type="entry name" value="Toprim"/>
    <property type="match status" value="1"/>
</dbReference>
<dbReference type="InterPro" id="IPR003601">
    <property type="entry name" value="Topo_IA_2"/>
</dbReference>
<reference evidence="13 14" key="1">
    <citation type="submission" date="2016-11" db="EMBL/GenBank/DDBJ databases">
        <authorList>
            <person name="Jaros S."/>
            <person name="Januszkiewicz K."/>
            <person name="Wedrychowicz H."/>
        </authorList>
    </citation>
    <scope>NUCLEOTIDE SEQUENCE [LARGE SCALE GENOMIC DNA]</scope>
    <source>
        <strain evidence="13 14">DSM 19557</strain>
    </source>
</reference>
<comment type="catalytic activity">
    <reaction evidence="1">
        <text>ATP-independent breakage of single-stranded DNA, followed by passage and rejoining.</text>
        <dbReference type="EC" id="5.6.2.1"/>
    </reaction>
</comment>
<evidence type="ECO:0000256" key="5">
    <source>
        <dbReference type="ARBA" id="ARBA00023125"/>
    </source>
</evidence>
<keyword evidence="5" id="KW-0238">DNA-binding</keyword>
<dbReference type="InterPro" id="IPR013825">
    <property type="entry name" value="Topo_IA_cen_sub2"/>
</dbReference>
<dbReference type="InterPro" id="IPR003602">
    <property type="entry name" value="Topo_IA_DNA-bd_dom"/>
</dbReference>
<dbReference type="SMART" id="SM00493">
    <property type="entry name" value="TOPRIM"/>
    <property type="match status" value="1"/>
</dbReference>
<keyword evidence="6 13" id="KW-0413">Isomerase</keyword>
<dbReference type="Gene3D" id="3.40.50.140">
    <property type="match status" value="1"/>
</dbReference>
<dbReference type="InterPro" id="IPR005733">
    <property type="entry name" value="TopoI_bac-type"/>
</dbReference>
<dbReference type="OrthoDB" id="9804262at2"/>
<evidence type="ECO:0000256" key="7">
    <source>
        <dbReference type="ARBA" id="ARBA00030003"/>
    </source>
</evidence>